<accession>B1X5H7</accession>
<dbReference type="InterPro" id="IPR005031">
    <property type="entry name" value="COQ10_START"/>
</dbReference>
<protein>
    <recommendedName>
        <fullName evidence="1">Coenzyme Q-binding protein COQ10 START domain-containing protein</fullName>
    </recommendedName>
</protein>
<dbReference type="AlphaFoldDB" id="B1X5H7"/>
<evidence type="ECO:0000313" key="2">
    <source>
        <dbReference type="EMBL" id="ACB43196.1"/>
    </source>
</evidence>
<organism evidence="2">
    <name type="scientific">Paulinella chromatophora</name>
    <dbReference type="NCBI Taxonomy" id="39717"/>
    <lineage>
        <taxon>Eukaryota</taxon>
        <taxon>Sar</taxon>
        <taxon>Rhizaria</taxon>
        <taxon>Cercozoa</taxon>
        <taxon>Imbricatea</taxon>
        <taxon>Silicofilosea</taxon>
        <taxon>Euglyphida</taxon>
        <taxon>Paulinellidae</taxon>
        <taxon>Paulinella</taxon>
    </lineage>
</organism>
<dbReference type="RefSeq" id="YP_002049406.1">
    <property type="nucleotide sequence ID" value="NC_011087.1"/>
</dbReference>
<proteinExistence type="predicted"/>
<dbReference type="InterPro" id="IPR023393">
    <property type="entry name" value="START-like_dom_sf"/>
</dbReference>
<evidence type="ECO:0000259" key="1">
    <source>
        <dbReference type="Pfam" id="PF03364"/>
    </source>
</evidence>
<keyword evidence="2" id="KW-0934">Plastid</keyword>
<gene>
    <name evidence="2" type="ordered locus">PCC_0781</name>
</gene>
<dbReference type="Pfam" id="PF03364">
    <property type="entry name" value="Polyketide_cyc"/>
    <property type="match status" value="1"/>
</dbReference>
<geneLocation type="organellar chromatophore" evidence="2"/>
<dbReference type="PANTHER" id="PTHR34060:SF1">
    <property type="entry name" value="POLYKETIDE CYCLASE _ DEHYDRASE AND LIPID TRANSPORT PROTEIN"/>
    <property type="match status" value="1"/>
</dbReference>
<sequence length="198" mass="22800">MKVLHLSHSLSSIYSLQSSVQITKKQPDFESFQDYSISQMQNSSECSRKGYRHLSVRLDSNLAPDLLWNVITDYNNLSNFIPNLTLSNLLWRRNNIIAIDQIGSQKILGIKFSARVQLELTEYPPEGRLDFFMLKGDFQFFEGFWKLERISDVSSLIYDLKVQGQVGMPIALIENRIITDIGSNLEAIYKEAKRRSSN</sequence>
<dbReference type="SUPFAM" id="SSF55961">
    <property type="entry name" value="Bet v1-like"/>
    <property type="match status" value="1"/>
</dbReference>
<feature type="domain" description="Coenzyme Q-binding protein COQ10 START" evidence="1">
    <location>
        <begin position="63"/>
        <end position="187"/>
    </location>
</feature>
<dbReference type="PANTHER" id="PTHR34060">
    <property type="entry name" value="POLYKETIDE CYCLASE / DEHYDRASE AND LIPID TRANSPORT PROTEIN"/>
    <property type="match status" value="1"/>
</dbReference>
<dbReference type="Gene3D" id="3.30.530.20">
    <property type="match status" value="1"/>
</dbReference>
<dbReference type="GeneID" id="6481404"/>
<reference evidence="2" key="2">
    <citation type="journal article" date="2008" name="Curr. Biol.">
        <title>Chromatophore genome sequence of Paulinella sheds light on acquisition of photosynthesis by eukaryotes.</title>
        <authorList>
            <person name="Nowack E.C.M."/>
            <person name="Melkonian M."/>
            <person name="Gloeckner G."/>
        </authorList>
    </citation>
    <scope>NUCLEOTIDE SEQUENCE [LARGE SCALE GENOMIC DNA]</scope>
</reference>
<name>B1X5H7_PAUCH</name>
<reference evidence="2" key="1">
    <citation type="submission" date="2007-08" db="EMBL/GenBank/DDBJ databases">
        <authorList>
            <person name="Gloeckner G."/>
            <person name="Nowack E."/>
            <person name="Melkonian M."/>
        </authorList>
    </citation>
    <scope>NUCLEOTIDE SEQUENCE</scope>
</reference>
<dbReference type="EMBL" id="CP000815">
    <property type="protein sequence ID" value="ACB43196.1"/>
    <property type="molecule type" value="Genomic_DNA"/>
</dbReference>